<dbReference type="SUPFAM" id="SSF55729">
    <property type="entry name" value="Acyl-CoA N-acyltransferases (Nat)"/>
    <property type="match status" value="1"/>
</dbReference>
<evidence type="ECO:0000259" key="3">
    <source>
        <dbReference type="PROSITE" id="PS51186"/>
    </source>
</evidence>
<dbReference type="PANTHER" id="PTHR43800:SF1">
    <property type="entry name" value="PEPTIDYL-LYSINE N-ACETYLTRANSFERASE YJAB"/>
    <property type="match status" value="1"/>
</dbReference>
<dbReference type="InterPro" id="IPR000182">
    <property type="entry name" value="GNAT_dom"/>
</dbReference>
<accession>A0A085A2S1</accession>
<sequence length="148" mass="17107">MIREWHSDDTAPLLTLWMESTIHAHPFIDESYWHESEALVRDVYLPAAVTWVWEENGVVKGFVSVMESQFVGALFVAPDAERRGIGSALLNHVKQHFPELSLEVYQKNSRAVNFYHALGFRIEDSAWQEETGHPTWIMRWQADQTPLA</sequence>
<dbReference type="Gene3D" id="3.40.630.30">
    <property type="match status" value="1"/>
</dbReference>
<evidence type="ECO:0000313" key="5">
    <source>
        <dbReference type="Proteomes" id="UP000028630"/>
    </source>
</evidence>
<proteinExistence type="predicted"/>
<reference evidence="5" key="1">
    <citation type="submission" date="2014-05" db="EMBL/GenBank/DDBJ databases">
        <title>ATOL: Assembling a taxonomically balanced genome-scale reconstruction of the evolutionary history of the Enterobacteriaceae.</title>
        <authorList>
            <person name="Plunkett G. III"/>
            <person name="Neeno-Eckwall E.C."/>
            <person name="Glasner J.D."/>
            <person name="Perna N.T."/>
        </authorList>
    </citation>
    <scope>NUCLEOTIDE SEQUENCE [LARGE SCALE GENOMIC DNA]</scope>
    <source>
        <strain evidence="5">ATCC 49490</strain>
    </source>
</reference>
<dbReference type="GO" id="GO:0016747">
    <property type="term" value="F:acyltransferase activity, transferring groups other than amino-acyl groups"/>
    <property type="evidence" value="ECO:0007669"/>
    <property type="project" value="InterPro"/>
</dbReference>
<keyword evidence="2 4" id="KW-0012">Acyltransferase</keyword>
<protein>
    <submittedName>
        <fullName evidence="4">Acetyltransferase</fullName>
        <ecNumber evidence="4">2.3.1.-</ecNumber>
    </submittedName>
</protein>
<dbReference type="AlphaFoldDB" id="A0A085A2S1"/>
<dbReference type="EMBL" id="JMTB01000095">
    <property type="protein sequence ID" value="KFC04516.1"/>
    <property type="molecule type" value="Genomic_DNA"/>
</dbReference>
<dbReference type="NCBIfam" id="NF007853">
    <property type="entry name" value="PRK10562.1"/>
    <property type="match status" value="1"/>
</dbReference>
<dbReference type="Proteomes" id="UP000028630">
    <property type="component" value="Unassembled WGS sequence"/>
</dbReference>
<dbReference type="CDD" id="cd04301">
    <property type="entry name" value="NAT_SF"/>
    <property type="match status" value="1"/>
</dbReference>
<dbReference type="EC" id="2.3.1.-" evidence="4"/>
<evidence type="ECO:0000256" key="2">
    <source>
        <dbReference type="ARBA" id="ARBA00023315"/>
    </source>
</evidence>
<dbReference type="InterPro" id="IPR016181">
    <property type="entry name" value="Acyl_CoA_acyltransferase"/>
</dbReference>
<evidence type="ECO:0000313" key="4">
    <source>
        <dbReference type="EMBL" id="KFC04516.1"/>
    </source>
</evidence>
<comment type="caution">
    <text evidence="4">The sequence shown here is derived from an EMBL/GenBank/DDBJ whole genome shotgun (WGS) entry which is preliminary data.</text>
</comment>
<evidence type="ECO:0000256" key="1">
    <source>
        <dbReference type="ARBA" id="ARBA00022679"/>
    </source>
</evidence>
<dbReference type="PROSITE" id="PS51186">
    <property type="entry name" value="GNAT"/>
    <property type="match status" value="1"/>
</dbReference>
<dbReference type="PANTHER" id="PTHR43800">
    <property type="entry name" value="PEPTIDYL-LYSINE N-ACETYLTRANSFERASE YJAB"/>
    <property type="match status" value="1"/>
</dbReference>
<keyword evidence="1 4" id="KW-0808">Transferase</keyword>
<keyword evidence="5" id="KW-1185">Reference proteome</keyword>
<name>A0A085A2S1_9ENTR</name>
<dbReference type="eggNOG" id="COG0456">
    <property type="taxonomic scope" value="Bacteria"/>
</dbReference>
<organism evidence="4 5">
    <name type="scientific">Trabulsiella guamensis ATCC 49490</name>
    <dbReference type="NCBI Taxonomy" id="1005994"/>
    <lineage>
        <taxon>Bacteria</taxon>
        <taxon>Pseudomonadati</taxon>
        <taxon>Pseudomonadota</taxon>
        <taxon>Gammaproteobacteria</taxon>
        <taxon>Enterobacterales</taxon>
        <taxon>Enterobacteriaceae</taxon>
        <taxon>Trabulsiella</taxon>
    </lineage>
</organism>
<dbReference type="Pfam" id="PF00583">
    <property type="entry name" value="Acetyltransf_1"/>
    <property type="match status" value="1"/>
</dbReference>
<gene>
    <name evidence="4" type="ORF">GTGU_03239</name>
</gene>
<feature type="domain" description="N-acetyltransferase" evidence="3">
    <location>
        <begin position="1"/>
        <end position="143"/>
    </location>
</feature>
<dbReference type="RefSeq" id="WP_038159119.1">
    <property type="nucleotide sequence ID" value="NZ_JMTB01000095.1"/>
</dbReference>
<dbReference type="OrthoDB" id="9789605at2"/>